<organism evidence="10 11">
    <name type="scientific">Robbsia andropogonis</name>
    <dbReference type="NCBI Taxonomy" id="28092"/>
    <lineage>
        <taxon>Bacteria</taxon>
        <taxon>Pseudomonadati</taxon>
        <taxon>Pseudomonadota</taxon>
        <taxon>Betaproteobacteria</taxon>
        <taxon>Burkholderiales</taxon>
        <taxon>Burkholderiaceae</taxon>
        <taxon>Robbsia</taxon>
    </lineage>
</organism>
<dbReference type="InterPro" id="IPR000515">
    <property type="entry name" value="MetI-like"/>
</dbReference>
<dbReference type="SUPFAM" id="SSF161098">
    <property type="entry name" value="MetI-like"/>
    <property type="match status" value="1"/>
</dbReference>
<comment type="caution">
    <text evidence="10">The sequence shown here is derived from an EMBL/GenBank/DDBJ whole genome shotgun (WGS) entry which is preliminary data.</text>
</comment>
<proteinExistence type="inferred from homology"/>
<keyword evidence="3 8" id="KW-0813">Transport</keyword>
<dbReference type="Proteomes" id="UP000033618">
    <property type="component" value="Unassembled WGS sequence"/>
</dbReference>
<evidence type="ECO:0000256" key="6">
    <source>
        <dbReference type="ARBA" id="ARBA00022989"/>
    </source>
</evidence>
<dbReference type="EMBL" id="LAQU01000014">
    <property type="protein sequence ID" value="KKB62979.1"/>
    <property type="molecule type" value="Genomic_DNA"/>
</dbReference>
<feature type="transmembrane region" description="Helical" evidence="8">
    <location>
        <begin position="197"/>
        <end position="221"/>
    </location>
</feature>
<gene>
    <name evidence="10" type="ORF">WM40_14600</name>
</gene>
<dbReference type="Gene3D" id="1.10.3720.10">
    <property type="entry name" value="MetI-like"/>
    <property type="match status" value="1"/>
</dbReference>
<dbReference type="AlphaFoldDB" id="A0A0F5JZC3"/>
<feature type="transmembrane region" description="Helical" evidence="8">
    <location>
        <begin position="165"/>
        <end position="185"/>
    </location>
</feature>
<evidence type="ECO:0000256" key="1">
    <source>
        <dbReference type="ARBA" id="ARBA00004429"/>
    </source>
</evidence>
<sequence>MFSSLPDLLTGNFRLQFLHGLLVSVELFGIAWVSAMVLGILLTVIRAASTLAGATLVKVFVSYHRSVPAIVQLLVWYFGIPQVLPDSWQGYVNAHNAQFLFASIGLALNASAYISEDLRTGFRTLPHTQQEAARALGLSYLQTMRLILIPQAVRAALPALIGQTLSLFKATALTMAIGVGELMYVTRQIEGETYATFGCYLIATFVYLAGTSMIAASGGILQRSLQKSTQR</sequence>
<dbReference type="Pfam" id="PF00528">
    <property type="entry name" value="BPD_transp_1"/>
    <property type="match status" value="1"/>
</dbReference>
<dbReference type="PANTHER" id="PTHR30614">
    <property type="entry name" value="MEMBRANE COMPONENT OF AMINO ACID ABC TRANSPORTER"/>
    <property type="match status" value="1"/>
</dbReference>
<keyword evidence="11" id="KW-1185">Reference proteome</keyword>
<keyword evidence="4" id="KW-1003">Cell membrane</keyword>
<dbReference type="GO" id="GO:0006865">
    <property type="term" value="P:amino acid transport"/>
    <property type="evidence" value="ECO:0007669"/>
    <property type="project" value="TreeGrafter"/>
</dbReference>
<dbReference type="RefSeq" id="WP_046153201.1">
    <property type="nucleotide sequence ID" value="NZ_CADFGU010000010.1"/>
</dbReference>
<accession>A0A0F5JZC3</accession>
<protein>
    <recommendedName>
        <fullName evidence="9">ABC transmembrane type-1 domain-containing protein</fullName>
    </recommendedName>
</protein>
<keyword evidence="7 8" id="KW-0472">Membrane</keyword>
<evidence type="ECO:0000256" key="5">
    <source>
        <dbReference type="ARBA" id="ARBA00022692"/>
    </source>
</evidence>
<evidence type="ECO:0000256" key="3">
    <source>
        <dbReference type="ARBA" id="ARBA00022448"/>
    </source>
</evidence>
<reference evidence="10 11" key="1">
    <citation type="submission" date="2015-03" db="EMBL/GenBank/DDBJ databases">
        <title>Draft Genome Sequence of Burkholderia andropogonis type strain ICMP2807, isolated from Sorghum bicolor.</title>
        <authorList>
            <person name="Lopes-Santos L."/>
            <person name="Castro D.B."/>
            <person name="Ottoboni L.M."/>
            <person name="Park D."/>
            <person name="Weirc B.S."/>
            <person name="Destefano S.A."/>
        </authorList>
    </citation>
    <scope>NUCLEOTIDE SEQUENCE [LARGE SCALE GENOMIC DNA]</scope>
    <source>
        <strain evidence="10 11">ICMP2807</strain>
    </source>
</reference>
<name>A0A0F5JZC3_9BURK</name>
<feature type="transmembrane region" description="Helical" evidence="8">
    <location>
        <begin position="20"/>
        <end position="45"/>
    </location>
</feature>
<keyword evidence="6 8" id="KW-1133">Transmembrane helix</keyword>
<feature type="domain" description="ABC transmembrane type-1" evidence="9">
    <location>
        <begin position="21"/>
        <end position="215"/>
    </location>
</feature>
<dbReference type="InterPro" id="IPR010065">
    <property type="entry name" value="AA_ABC_transptr_permease_3TM"/>
</dbReference>
<dbReference type="InterPro" id="IPR035906">
    <property type="entry name" value="MetI-like_sf"/>
</dbReference>
<evidence type="ECO:0000256" key="4">
    <source>
        <dbReference type="ARBA" id="ARBA00022475"/>
    </source>
</evidence>
<dbReference type="PATRIC" id="fig|28092.6.peg.3447"/>
<evidence type="ECO:0000256" key="7">
    <source>
        <dbReference type="ARBA" id="ARBA00023136"/>
    </source>
</evidence>
<dbReference type="InterPro" id="IPR043429">
    <property type="entry name" value="ArtM/GltK/GlnP/TcyL/YhdX-like"/>
</dbReference>
<evidence type="ECO:0000259" key="9">
    <source>
        <dbReference type="PROSITE" id="PS50928"/>
    </source>
</evidence>
<dbReference type="GO" id="GO:0043190">
    <property type="term" value="C:ATP-binding cassette (ABC) transporter complex"/>
    <property type="evidence" value="ECO:0007669"/>
    <property type="project" value="InterPro"/>
</dbReference>
<comment type="similarity">
    <text evidence="2">Belongs to the binding-protein-dependent transport system permease family. HisMQ subfamily.</text>
</comment>
<evidence type="ECO:0000256" key="2">
    <source>
        <dbReference type="ARBA" id="ARBA00010072"/>
    </source>
</evidence>
<evidence type="ECO:0000313" key="11">
    <source>
        <dbReference type="Proteomes" id="UP000033618"/>
    </source>
</evidence>
<dbReference type="PANTHER" id="PTHR30614:SF47">
    <property type="entry name" value="ABC TRANSPORTER PERMEASE"/>
    <property type="match status" value="1"/>
</dbReference>
<comment type="subcellular location">
    <subcellularLocation>
        <location evidence="1">Cell inner membrane</location>
        <topology evidence="1">Multi-pass membrane protein</topology>
    </subcellularLocation>
    <subcellularLocation>
        <location evidence="8">Cell membrane</location>
        <topology evidence="8">Multi-pass membrane protein</topology>
    </subcellularLocation>
</comment>
<dbReference type="OrthoDB" id="6534575at2"/>
<dbReference type="PROSITE" id="PS50928">
    <property type="entry name" value="ABC_TM1"/>
    <property type="match status" value="1"/>
</dbReference>
<dbReference type="CDD" id="cd06261">
    <property type="entry name" value="TM_PBP2"/>
    <property type="match status" value="1"/>
</dbReference>
<dbReference type="STRING" id="28092.WM40_14600"/>
<keyword evidence="5 8" id="KW-0812">Transmembrane</keyword>
<dbReference type="NCBIfam" id="TIGR01726">
    <property type="entry name" value="HEQRo_perm_3TM"/>
    <property type="match status" value="1"/>
</dbReference>
<evidence type="ECO:0000256" key="8">
    <source>
        <dbReference type="RuleBase" id="RU363032"/>
    </source>
</evidence>
<dbReference type="GO" id="GO:0022857">
    <property type="term" value="F:transmembrane transporter activity"/>
    <property type="evidence" value="ECO:0007669"/>
    <property type="project" value="InterPro"/>
</dbReference>
<evidence type="ECO:0000313" key="10">
    <source>
        <dbReference type="EMBL" id="KKB62979.1"/>
    </source>
</evidence>